<evidence type="ECO:0000313" key="2">
    <source>
        <dbReference type="EMBL" id="SEO37838.1"/>
    </source>
</evidence>
<organism evidence="1 3">
    <name type="scientific">Rhizobium tibeticum</name>
    <dbReference type="NCBI Taxonomy" id="501024"/>
    <lineage>
        <taxon>Bacteria</taxon>
        <taxon>Pseudomonadati</taxon>
        <taxon>Pseudomonadota</taxon>
        <taxon>Alphaproteobacteria</taxon>
        <taxon>Hyphomicrobiales</taxon>
        <taxon>Rhizobiaceae</taxon>
        <taxon>Rhizobium/Agrobacterium group</taxon>
        <taxon>Rhizobium</taxon>
    </lineage>
</organism>
<dbReference type="EMBL" id="FNXB01000019">
    <property type="protein sequence ID" value="SEI02142.1"/>
    <property type="molecule type" value="Genomic_DNA"/>
</dbReference>
<reference evidence="1" key="2">
    <citation type="submission" date="2016-10" db="EMBL/GenBank/DDBJ databases">
        <authorList>
            <person name="de Groot N.N."/>
        </authorList>
    </citation>
    <scope>NUCLEOTIDE SEQUENCE [LARGE SCALE GENOMIC DNA]</scope>
    <source>
        <strain evidence="1">CCBAU85039</strain>
    </source>
</reference>
<sequence>MDQLLRMEPDYGTNVRNLALPHWKSWFGVEHRCLVPVTSFAEPDPASKEEGGKTPKLVLCESGEAADVL</sequence>
<reference evidence="3" key="1">
    <citation type="submission" date="2016-10" db="EMBL/GenBank/DDBJ databases">
        <authorList>
            <person name="Wibberg D."/>
        </authorList>
    </citation>
    <scope>NUCLEOTIDE SEQUENCE [LARGE SCALE GENOMIC DNA]</scope>
</reference>
<evidence type="ECO:0000313" key="3">
    <source>
        <dbReference type="Proteomes" id="UP000183063"/>
    </source>
</evidence>
<proteinExistence type="predicted"/>
<evidence type="ECO:0000313" key="4">
    <source>
        <dbReference type="Proteomes" id="UP000198939"/>
    </source>
</evidence>
<dbReference type="AlphaFoldDB" id="A0A1H8P886"/>
<dbReference type="EMBL" id="FOCV01000016">
    <property type="protein sequence ID" value="SEO37838.1"/>
    <property type="molecule type" value="Genomic_DNA"/>
</dbReference>
<keyword evidence="4" id="KW-1185">Reference proteome</keyword>
<accession>A0A1H8P886</accession>
<protein>
    <submittedName>
        <fullName evidence="1">Uncharacterized protein</fullName>
    </submittedName>
</protein>
<gene>
    <name evidence="1" type="ORF">RTCCBAU85039_3762</name>
    <name evidence="2" type="ORF">SAMN05216228_101655</name>
</gene>
<dbReference type="Proteomes" id="UP000183063">
    <property type="component" value="Unassembled WGS sequence"/>
</dbReference>
<dbReference type="Gene3D" id="3.90.1680.20">
    <property type="match status" value="1"/>
</dbReference>
<dbReference type="Proteomes" id="UP000198939">
    <property type="component" value="Unassembled WGS sequence"/>
</dbReference>
<reference evidence="2 4" key="3">
    <citation type="submission" date="2016-10" db="EMBL/GenBank/DDBJ databases">
        <authorList>
            <person name="Varghese N."/>
            <person name="Submissions S."/>
        </authorList>
    </citation>
    <scope>NUCLEOTIDE SEQUENCE [LARGE SCALE GENOMIC DNA]</scope>
    <source>
        <strain evidence="2 4">CGMCC 1.7071</strain>
    </source>
</reference>
<dbReference type="STRING" id="501024.RTCCBAU85039_3762"/>
<dbReference type="InterPro" id="IPR036590">
    <property type="entry name" value="SRAP-like"/>
</dbReference>
<name>A0A1H8P886_9HYPH</name>
<dbReference type="SUPFAM" id="SSF143081">
    <property type="entry name" value="BB1717-like"/>
    <property type="match status" value="1"/>
</dbReference>
<evidence type="ECO:0000313" key="1">
    <source>
        <dbReference type="EMBL" id="SEI02142.1"/>
    </source>
</evidence>